<feature type="transmembrane region" description="Helical" evidence="1">
    <location>
        <begin position="276"/>
        <end position="299"/>
    </location>
</feature>
<keyword evidence="1" id="KW-0812">Transmembrane</keyword>
<evidence type="ECO:0000259" key="2">
    <source>
        <dbReference type="Pfam" id="PF25044"/>
    </source>
</evidence>
<dbReference type="KEGG" id="spu:100889110"/>
<dbReference type="OrthoDB" id="2448307at2759"/>
<keyword evidence="1" id="KW-1133">Transmembrane helix</keyword>
<feature type="transmembrane region" description="Helical" evidence="1">
    <location>
        <begin position="52"/>
        <end position="74"/>
    </location>
</feature>
<dbReference type="InterPro" id="IPR056691">
    <property type="entry name" value="DUF7789"/>
</dbReference>
<dbReference type="OMA" id="IFEPAYI"/>
<feature type="transmembrane region" description="Helical" evidence="1">
    <location>
        <begin position="137"/>
        <end position="156"/>
    </location>
</feature>
<keyword evidence="4" id="KW-1185">Reference proteome</keyword>
<dbReference type="InParanoid" id="A0A7M7NXA3"/>
<dbReference type="Pfam" id="PF25044">
    <property type="entry name" value="DUF7789"/>
    <property type="match status" value="2"/>
</dbReference>
<feature type="domain" description="DUF7789" evidence="2">
    <location>
        <begin position="202"/>
        <end position="333"/>
    </location>
</feature>
<dbReference type="RefSeq" id="XP_030842782.1">
    <property type="nucleotide sequence ID" value="XM_030986922.1"/>
</dbReference>
<feature type="transmembrane region" description="Helical" evidence="1">
    <location>
        <begin position="109"/>
        <end position="131"/>
    </location>
</feature>
<dbReference type="PANTHER" id="PTHR39299">
    <property type="entry name" value="TRANSMEMBRANE PROTEIN"/>
    <property type="match status" value="1"/>
</dbReference>
<evidence type="ECO:0000313" key="3">
    <source>
        <dbReference type="EnsemblMetazoa" id="XP_030842782"/>
    </source>
</evidence>
<reference evidence="3" key="2">
    <citation type="submission" date="2021-01" db="UniProtKB">
        <authorList>
            <consortium name="EnsemblMetazoa"/>
        </authorList>
    </citation>
    <scope>IDENTIFICATION</scope>
</reference>
<feature type="transmembrane region" description="Helical" evidence="1">
    <location>
        <begin position="243"/>
        <end position="264"/>
    </location>
</feature>
<dbReference type="EnsemblMetazoa" id="XM_030986921">
    <property type="protein sequence ID" value="XP_030842781"/>
    <property type="gene ID" value="LOC100889110"/>
</dbReference>
<dbReference type="AlphaFoldDB" id="A0A7M7NXA3"/>
<organism evidence="3 4">
    <name type="scientific">Strongylocentrotus purpuratus</name>
    <name type="common">Purple sea urchin</name>
    <dbReference type="NCBI Taxonomy" id="7668"/>
    <lineage>
        <taxon>Eukaryota</taxon>
        <taxon>Metazoa</taxon>
        <taxon>Echinodermata</taxon>
        <taxon>Eleutherozoa</taxon>
        <taxon>Echinozoa</taxon>
        <taxon>Echinoidea</taxon>
        <taxon>Euechinoidea</taxon>
        <taxon>Echinacea</taxon>
        <taxon>Camarodonta</taxon>
        <taxon>Echinidea</taxon>
        <taxon>Strongylocentrotidae</taxon>
        <taxon>Strongylocentrotus</taxon>
    </lineage>
</organism>
<evidence type="ECO:0000313" key="4">
    <source>
        <dbReference type="Proteomes" id="UP000007110"/>
    </source>
</evidence>
<dbReference type="PANTHER" id="PTHR39299:SF1">
    <property type="entry name" value="TRANSMEMBRANE PROTEIN"/>
    <property type="match status" value="1"/>
</dbReference>
<feature type="transmembrane region" description="Helical" evidence="1">
    <location>
        <begin position="311"/>
        <end position="333"/>
    </location>
</feature>
<reference evidence="4" key="1">
    <citation type="submission" date="2015-02" db="EMBL/GenBank/DDBJ databases">
        <title>Genome sequencing for Strongylocentrotus purpuratus.</title>
        <authorList>
            <person name="Murali S."/>
            <person name="Liu Y."/>
            <person name="Vee V."/>
            <person name="English A."/>
            <person name="Wang M."/>
            <person name="Skinner E."/>
            <person name="Han Y."/>
            <person name="Muzny D.M."/>
            <person name="Worley K.C."/>
            <person name="Gibbs R.A."/>
        </authorList>
    </citation>
    <scope>NUCLEOTIDE SEQUENCE</scope>
</reference>
<dbReference type="EnsemblMetazoa" id="XM_030986922">
    <property type="protein sequence ID" value="XP_030842782"/>
    <property type="gene ID" value="LOC100889110"/>
</dbReference>
<name>A0A7M7NXA3_STRPU</name>
<dbReference type="Proteomes" id="UP000007110">
    <property type="component" value="Unassembled WGS sequence"/>
</dbReference>
<protein>
    <recommendedName>
        <fullName evidence="2">DUF7789 domain-containing protein</fullName>
    </recommendedName>
</protein>
<proteinExistence type="predicted"/>
<evidence type="ECO:0000256" key="1">
    <source>
        <dbReference type="SAM" id="Phobius"/>
    </source>
</evidence>
<sequence>MAAKGGAKGPEPAASDGAITFEDLGIPTGTGGMVRTPVGQRRSLKDVTTLEWIFLVLSTLSILVVSALTIFRLVELIRDSKSNVAQTTQTPTPSASASSEASDNETDTVFAILLLFNAVYILFYVLNGVFGERANELLIFVAGICIVLVYCIINYLQQGSTSHAVKLARLILISAAGPVLGIMALYIAYRYYDSRNLIFRTVGANIELQDMCQYMFLCESLLKFDFQLEVSIVILVLDDLSSISLFETLIICFGVTYGMIWAVVGFLSMRYENKHLTWIFFATSVFEPAYIIFKIVRVAQDFDPHNSSMQLLNYAIIVCSVLGLLVRVAVVLCMSKVYSNFGKGLKEKAFGDEGDGDTQPFRSS</sequence>
<dbReference type="RefSeq" id="XP_030842781.1">
    <property type="nucleotide sequence ID" value="XM_030986921.1"/>
</dbReference>
<keyword evidence="1" id="KW-0472">Membrane</keyword>
<feature type="domain" description="DUF7789" evidence="2">
    <location>
        <begin position="103"/>
        <end position="186"/>
    </location>
</feature>
<feature type="transmembrane region" description="Helical" evidence="1">
    <location>
        <begin position="168"/>
        <end position="189"/>
    </location>
</feature>
<dbReference type="GeneID" id="100889110"/>
<accession>A0A7M7NXA3</accession>